<dbReference type="Pfam" id="PF02823">
    <property type="entry name" value="ATP-synt_DE_N"/>
    <property type="match status" value="1"/>
</dbReference>
<dbReference type="AlphaFoldDB" id="A0A9D1JB23"/>
<dbReference type="InterPro" id="IPR020546">
    <property type="entry name" value="ATP_synth_F1_dsu/esu_N"/>
</dbReference>
<keyword evidence="1" id="KW-0139">CF(1)</keyword>
<evidence type="ECO:0000259" key="2">
    <source>
        <dbReference type="Pfam" id="PF02823"/>
    </source>
</evidence>
<reference evidence="3" key="1">
    <citation type="submission" date="2020-10" db="EMBL/GenBank/DDBJ databases">
        <authorList>
            <person name="Gilroy R."/>
        </authorList>
    </citation>
    <scope>NUCLEOTIDE SEQUENCE</scope>
    <source>
        <strain evidence="3">ChiSjej5B23-6657</strain>
    </source>
</reference>
<name>A0A9D1JB23_9FIRM</name>
<sequence length="87" mass="9818">MEEEMMLKIMTCDGIFYEGGVRMVEFPSTEGHLGVQRGHMPLTVLLTRGQIRFREGKGIRKAGVEKGFAVIDAEQTMIWTRAASWLS</sequence>
<dbReference type="SUPFAM" id="SSF51344">
    <property type="entry name" value="Epsilon subunit of F1F0-ATP synthase N-terminal domain"/>
    <property type="match status" value="1"/>
</dbReference>
<gene>
    <name evidence="3" type="ORF">IAA55_08370</name>
</gene>
<accession>A0A9D1JB23</accession>
<dbReference type="EMBL" id="DVHM01000133">
    <property type="protein sequence ID" value="HIR71281.1"/>
    <property type="molecule type" value="Genomic_DNA"/>
</dbReference>
<dbReference type="GO" id="GO:0015986">
    <property type="term" value="P:proton motive force-driven ATP synthesis"/>
    <property type="evidence" value="ECO:0007669"/>
    <property type="project" value="InterPro"/>
</dbReference>
<dbReference type="InterPro" id="IPR036771">
    <property type="entry name" value="ATPsynth_dsu/esu_N"/>
</dbReference>
<comment type="caution">
    <text evidence="3">The sequence shown here is derived from an EMBL/GenBank/DDBJ whole genome shotgun (WGS) entry which is preliminary data.</text>
</comment>
<keyword evidence="1" id="KW-0066">ATP synthesis</keyword>
<proteinExistence type="predicted"/>
<evidence type="ECO:0000313" key="4">
    <source>
        <dbReference type="Proteomes" id="UP000823912"/>
    </source>
</evidence>
<organism evidence="3 4">
    <name type="scientific">Candidatus Pullilachnospira gallistercoris</name>
    <dbReference type="NCBI Taxonomy" id="2840911"/>
    <lineage>
        <taxon>Bacteria</taxon>
        <taxon>Bacillati</taxon>
        <taxon>Bacillota</taxon>
        <taxon>Clostridia</taxon>
        <taxon>Lachnospirales</taxon>
        <taxon>Lachnospiraceae</taxon>
        <taxon>Lachnospiraceae incertae sedis</taxon>
        <taxon>Candidatus Pullilachnospira</taxon>
    </lineage>
</organism>
<dbReference type="Gene3D" id="2.60.15.10">
    <property type="entry name" value="F0F1 ATP synthase delta/epsilon subunit, N-terminal"/>
    <property type="match status" value="1"/>
</dbReference>
<protein>
    <submittedName>
        <fullName evidence="3">F0F1 ATP synthase subunit epsilon</fullName>
    </submittedName>
</protein>
<reference evidence="3" key="2">
    <citation type="journal article" date="2021" name="PeerJ">
        <title>Extensive microbial diversity within the chicken gut microbiome revealed by metagenomics and culture.</title>
        <authorList>
            <person name="Gilroy R."/>
            <person name="Ravi A."/>
            <person name="Getino M."/>
            <person name="Pursley I."/>
            <person name="Horton D.L."/>
            <person name="Alikhan N.F."/>
            <person name="Baker D."/>
            <person name="Gharbi K."/>
            <person name="Hall N."/>
            <person name="Watson M."/>
            <person name="Adriaenssens E.M."/>
            <person name="Foster-Nyarko E."/>
            <person name="Jarju S."/>
            <person name="Secka A."/>
            <person name="Antonio M."/>
            <person name="Oren A."/>
            <person name="Chaudhuri R.R."/>
            <person name="La Ragione R."/>
            <person name="Hildebrand F."/>
            <person name="Pallen M.J."/>
        </authorList>
    </citation>
    <scope>NUCLEOTIDE SEQUENCE</scope>
    <source>
        <strain evidence="3">ChiSjej5B23-6657</strain>
    </source>
</reference>
<dbReference type="Proteomes" id="UP000823912">
    <property type="component" value="Unassembled WGS sequence"/>
</dbReference>
<dbReference type="GO" id="GO:0045259">
    <property type="term" value="C:proton-transporting ATP synthase complex"/>
    <property type="evidence" value="ECO:0007669"/>
    <property type="project" value="UniProtKB-KW"/>
</dbReference>
<evidence type="ECO:0000313" key="3">
    <source>
        <dbReference type="EMBL" id="HIR71281.1"/>
    </source>
</evidence>
<evidence type="ECO:0000256" key="1">
    <source>
        <dbReference type="ARBA" id="ARBA00023196"/>
    </source>
</evidence>
<feature type="domain" description="ATP synthase F1 complex delta/epsilon subunit N-terminal" evidence="2">
    <location>
        <begin position="5"/>
        <end position="83"/>
    </location>
</feature>